<feature type="transmembrane region" description="Helical" evidence="1">
    <location>
        <begin position="53"/>
        <end position="70"/>
    </location>
</feature>
<protein>
    <submittedName>
        <fullName evidence="2">Succinyl-CoA synthetase subunit beta</fullName>
    </submittedName>
</protein>
<dbReference type="Proteomes" id="UP000298049">
    <property type="component" value="Chromosome"/>
</dbReference>
<feature type="transmembrane region" description="Helical" evidence="1">
    <location>
        <begin position="21"/>
        <end position="41"/>
    </location>
</feature>
<gene>
    <name evidence="2" type="ORF">soil367_13220</name>
</gene>
<feature type="transmembrane region" description="Helical" evidence="1">
    <location>
        <begin position="82"/>
        <end position="103"/>
    </location>
</feature>
<reference evidence="2 3" key="1">
    <citation type="submission" date="2018-07" db="EMBL/GenBank/DDBJ databases">
        <title>Marsedoiliclastica nanhaica gen. nov. sp. nov., a novel marine hydrocarbonoclastic bacterium isolated from an in-situ enriched hydrocarbon-degrading consortium in deep-sea sediment.</title>
        <authorList>
            <person name="Dong C."/>
            <person name="Ma T."/>
            <person name="Liu R."/>
            <person name="Shao Z."/>
        </authorList>
    </citation>
    <scope>NUCLEOTIDE SEQUENCE [LARGE SCALE GENOMIC DNA]</scope>
    <source>
        <strain evidence="3">soil36-7</strain>
    </source>
</reference>
<feature type="transmembrane region" description="Helical" evidence="1">
    <location>
        <begin position="138"/>
        <end position="159"/>
    </location>
</feature>
<evidence type="ECO:0000313" key="3">
    <source>
        <dbReference type="Proteomes" id="UP000298049"/>
    </source>
</evidence>
<accession>A0A4P7XJ78</accession>
<dbReference type="EMBL" id="CP031093">
    <property type="protein sequence ID" value="QCF26815.1"/>
    <property type="molecule type" value="Genomic_DNA"/>
</dbReference>
<organism evidence="2 3">
    <name type="scientific">Hydrocarboniclastica marina</name>
    <dbReference type="NCBI Taxonomy" id="2259620"/>
    <lineage>
        <taxon>Bacteria</taxon>
        <taxon>Pseudomonadati</taxon>
        <taxon>Pseudomonadota</taxon>
        <taxon>Gammaproteobacteria</taxon>
        <taxon>Alteromonadales</taxon>
        <taxon>Alteromonadaceae</taxon>
        <taxon>Hydrocarboniclastica</taxon>
    </lineage>
</organism>
<keyword evidence="1" id="KW-0812">Transmembrane</keyword>
<keyword evidence="3" id="KW-1185">Reference proteome</keyword>
<dbReference type="InterPro" id="IPR008979">
    <property type="entry name" value="Galactose-bd-like_sf"/>
</dbReference>
<keyword evidence="1" id="KW-1133">Transmembrane helix</keyword>
<keyword evidence="1" id="KW-0472">Membrane</keyword>
<evidence type="ECO:0000313" key="2">
    <source>
        <dbReference type="EMBL" id="QCF26815.1"/>
    </source>
</evidence>
<dbReference type="OrthoDB" id="9760450at2"/>
<name>A0A4P7XJ78_9ALTE</name>
<proteinExistence type="predicted"/>
<dbReference type="KEGG" id="hmi:soil367_13220"/>
<dbReference type="RefSeq" id="WP_136549521.1">
    <property type="nucleotide sequence ID" value="NZ_CP031093.1"/>
</dbReference>
<sequence>MVQARSRTEARALSVSFEKPHSLQALLAVLLIAISPLFFVGGPDWASTPLIKASWDLGHILFFALFTLSYQLLRGVGGARQAIGVSIAVLILGMMIEALQSFIGREVSWADVMGNLTGAWLVMAWRQSTRCTTTGRRVVIWLCRGISLLLLVAYLLPVISQAHQQTRLAIQFPLLTDFADPASIRNWTGDVKLAHNFGPRAAPGMAIMLDTGRYSGAFLNRLHGDWSAYRQLNLSLFNPDATTVSLTLRINDLQHDRGSNAYNDRFNQTITLQPGWNRYEIQLEDVASAPSSRLMDMTRIRRLGLFTSKVQVPRTVFLTDLRLDGRKPGG</sequence>
<dbReference type="SUPFAM" id="SSF49785">
    <property type="entry name" value="Galactose-binding domain-like"/>
    <property type="match status" value="1"/>
</dbReference>
<feature type="transmembrane region" description="Helical" evidence="1">
    <location>
        <begin position="109"/>
        <end position="126"/>
    </location>
</feature>
<dbReference type="AlphaFoldDB" id="A0A4P7XJ78"/>
<evidence type="ECO:0000256" key="1">
    <source>
        <dbReference type="SAM" id="Phobius"/>
    </source>
</evidence>
<dbReference type="Gene3D" id="2.60.120.430">
    <property type="entry name" value="Galactose-binding lectin"/>
    <property type="match status" value="1"/>
</dbReference>